<organism evidence="3">
    <name type="scientific">Cladocopium goreaui</name>
    <dbReference type="NCBI Taxonomy" id="2562237"/>
    <lineage>
        <taxon>Eukaryota</taxon>
        <taxon>Sar</taxon>
        <taxon>Alveolata</taxon>
        <taxon>Dinophyceae</taxon>
        <taxon>Suessiales</taxon>
        <taxon>Symbiodiniaceae</taxon>
        <taxon>Cladocopium</taxon>
    </lineage>
</organism>
<proteinExistence type="predicted"/>
<name>A0A9P1D3Y2_9DINO</name>
<reference evidence="4 5" key="2">
    <citation type="submission" date="2024-05" db="EMBL/GenBank/DDBJ databases">
        <authorList>
            <person name="Chen Y."/>
            <person name="Shah S."/>
            <person name="Dougan E. K."/>
            <person name="Thang M."/>
            <person name="Chan C."/>
        </authorList>
    </citation>
    <scope>NUCLEOTIDE SEQUENCE [LARGE SCALE GENOMIC DNA]</scope>
</reference>
<evidence type="ECO:0000256" key="2">
    <source>
        <dbReference type="SAM" id="MobiDB-lite"/>
    </source>
</evidence>
<dbReference type="Proteomes" id="UP001152797">
    <property type="component" value="Unassembled WGS sequence"/>
</dbReference>
<dbReference type="PANTHER" id="PTHR35609">
    <property type="entry name" value="MACRO DOMAIN-CONTAINING PROTEIN"/>
    <property type="match status" value="1"/>
</dbReference>
<accession>A0A9P1D3Y2</accession>
<keyword evidence="1" id="KW-0175">Coiled coil</keyword>
<comment type="caution">
    <text evidence="3">The sequence shown here is derived from an EMBL/GenBank/DDBJ whole genome shotgun (WGS) entry which is preliminary data.</text>
</comment>
<dbReference type="EMBL" id="CAMXCT030003105">
    <property type="protein sequence ID" value="CAL4789763.1"/>
    <property type="molecule type" value="Genomic_DNA"/>
</dbReference>
<dbReference type="OrthoDB" id="413760at2759"/>
<dbReference type="EMBL" id="CAMXCT020003105">
    <property type="protein sequence ID" value="CAL1155826.1"/>
    <property type="molecule type" value="Genomic_DNA"/>
</dbReference>
<evidence type="ECO:0000256" key="1">
    <source>
        <dbReference type="SAM" id="Coils"/>
    </source>
</evidence>
<feature type="region of interest" description="Disordered" evidence="2">
    <location>
        <begin position="1199"/>
        <end position="1232"/>
    </location>
</feature>
<sequence>MGFTIFYAEFVCALVQNRGFDPSSGRLSSSSGRVLGQLLVRPLGQLPDCTAAFLSHVLSVTSSEIMEEIQNKENAGAFFVLPSQMNAAEYPDCADKAIVTDVDDYRYDRTAGPRGQLAAHLACAQFLLDNAKSSIRPTGLDALSRLLPALRKGEGSSEAKDFLNNLEVKNGYLMVPELEDDDAKMVPGSNCWNLFIRPYKGIYHFERTSPTAEQDLRNLMKYVEGLSDYKSYIVGWIRRGQDGAMTKMPLHGVIMGRALRTFKPPNNTVGKLITWLQGGKPFSVQEHKNSNHLRMKKVSNYSREEICIIYFYYYLPGGEAHFEPKPKNQPSGHQPVPVQPQQPHSLPQPDVGEMETDNVQKKRDTSEAGTNNNPEKKKEKIAMMKKDIAFLQTYYINNTRNKIILDFSEDWRHGYDIMLASVRNAMNQEYQHRQRTSSHLFQISYKLSSPASACLRTAQIFKVDEETDNVTEENITPEMWPKIEEADRAEIRQFVEERAFKKTHGDQFTSDMVIIDARWVRKWKRYPDKSVKMKSRLCARGFLGQQKDLLTTRSTTATRLSQRLLISHAARKKQHTVESIDIAGAFLKGFSFAEIQKTLKQLGVDAPHRVVVILPPLNVFRHLSELSSDFAGMDEVTATQYGLLCARSQSTASTMHLLLGEGLFFDRDGNNPCGRHRNDWNYTSWMDGMADNMVKHFKKVSRQKLPFDHCGCRYERTPAGYKIHQRDFAMKLKLVAVPQRDESSKLTKEETSTFRSILGALLWITATRLDVIADVSVLQSRVTTAEVKDIKQANSILIKIRDYADVGLHYRIMENPNVRLMCIHDASAASKGRSYAQEGLIIGLAEDKFYGTNMPNEVEFKDGYGEGTVDQHGGTLHVLHASGSKAKRISYSTSHAELIQVQEEGDPRLPIDFYGDCRDVFELTTGLRTLPQDKSQRLYILSLKECRLSGRMRLLTLVPTQCMTMGTMAQAPHGEPVTYDLAPAMTSCSVPNYTTYFGVYVMIFVVVVMSLCFERCARDFVDYIKNRLYGILFLKTKVKIELPDDDGPQPMDVDEAAELRRTANHRKRLYEEASEELADKKRSWSVSTHLQQRLDLSEKNRDAASADRDEWELKSDHYKKKADTYAAQIEDLETTLRGYKRANDSANDAANYYKDQVNHHLADLNSQVETNHRQSEADKAEIEELKTEIEKLKAENMALKQAQSEKPSGSKGNKTPGIFDNHPKRPSSTSPEKLMAIIDKQSFEMVEMKKKLAAAEEHVASLRREMQQALPDVTSRLKAQLSKLRTVAMCEVPATGLAPSLKEWSKCRHHVNLIYASAVPVNAYSNTTESLENVRLQRAVASLLLRGAYFGALKLALETAKSRSKRKKIFLLPLGGGVFNNPFKDIAKAMVEALHMASGLCPEGVKLEEVLDIRVLTWKGKAEEAERFKHLLKELGQDVS</sequence>
<feature type="compositionally biased region" description="Low complexity" evidence="2">
    <location>
        <begin position="329"/>
        <end position="349"/>
    </location>
</feature>
<keyword evidence="4" id="KW-0406">Ion transport</keyword>
<feature type="region of interest" description="Disordered" evidence="2">
    <location>
        <begin position="323"/>
        <end position="379"/>
    </location>
</feature>
<evidence type="ECO:0000313" key="3">
    <source>
        <dbReference type="EMBL" id="CAI4002451.1"/>
    </source>
</evidence>
<evidence type="ECO:0000313" key="4">
    <source>
        <dbReference type="EMBL" id="CAL4789763.1"/>
    </source>
</evidence>
<dbReference type="GO" id="GO:0034220">
    <property type="term" value="P:monoatomic ion transmembrane transport"/>
    <property type="evidence" value="ECO:0007669"/>
    <property type="project" value="UniProtKB-KW"/>
</dbReference>
<dbReference type="Gene3D" id="1.20.1170.10">
    <property type="match status" value="1"/>
</dbReference>
<keyword evidence="5" id="KW-1185">Reference proteome</keyword>
<feature type="coiled-coil region" evidence="1">
    <location>
        <begin position="1238"/>
        <end position="1265"/>
    </location>
</feature>
<dbReference type="EMBL" id="CAMXCT010003105">
    <property type="protein sequence ID" value="CAI4002451.1"/>
    <property type="molecule type" value="Genomic_DNA"/>
</dbReference>
<keyword evidence="4" id="KW-0407">Ion channel</keyword>
<keyword evidence="4" id="KW-0813">Transport</keyword>
<gene>
    <name evidence="3" type="ORF">C1SCF055_LOCUS28402</name>
</gene>
<dbReference type="PANTHER" id="PTHR35609:SF1">
    <property type="entry name" value="MACRO DOMAIN-CONTAINING PROTEIN"/>
    <property type="match status" value="1"/>
</dbReference>
<feature type="compositionally biased region" description="Polar residues" evidence="2">
    <location>
        <begin position="1201"/>
        <end position="1213"/>
    </location>
</feature>
<reference evidence="3" key="1">
    <citation type="submission" date="2022-10" db="EMBL/GenBank/DDBJ databases">
        <authorList>
            <person name="Chen Y."/>
            <person name="Dougan E. K."/>
            <person name="Chan C."/>
            <person name="Rhodes N."/>
            <person name="Thang M."/>
        </authorList>
    </citation>
    <scope>NUCLEOTIDE SEQUENCE</scope>
</reference>
<protein>
    <submittedName>
        <fullName evidence="4">Sodium channel protein type 4 subunit alpha A</fullName>
    </submittedName>
</protein>
<evidence type="ECO:0000313" key="5">
    <source>
        <dbReference type="Proteomes" id="UP001152797"/>
    </source>
</evidence>